<reference evidence="16" key="1">
    <citation type="submission" date="2023-03" db="EMBL/GenBank/DDBJ databases">
        <title>Massive genome expansion in bonnet fungi (Mycena s.s.) driven by repeated elements and novel gene families across ecological guilds.</title>
        <authorList>
            <consortium name="Lawrence Berkeley National Laboratory"/>
            <person name="Harder C.B."/>
            <person name="Miyauchi S."/>
            <person name="Viragh M."/>
            <person name="Kuo A."/>
            <person name="Thoen E."/>
            <person name="Andreopoulos B."/>
            <person name="Lu D."/>
            <person name="Skrede I."/>
            <person name="Drula E."/>
            <person name="Henrissat B."/>
            <person name="Morin E."/>
            <person name="Kohler A."/>
            <person name="Barry K."/>
            <person name="LaButti K."/>
            <person name="Morin E."/>
            <person name="Salamov A."/>
            <person name="Lipzen A."/>
            <person name="Mereny Z."/>
            <person name="Hegedus B."/>
            <person name="Baldrian P."/>
            <person name="Stursova M."/>
            <person name="Weitz H."/>
            <person name="Taylor A."/>
            <person name="Grigoriev I.V."/>
            <person name="Nagy L.G."/>
            <person name="Martin F."/>
            <person name="Kauserud H."/>
        </authorList>
    </citation>
    <scope>NUCLEOTIDE SEQUENCE</scope>
    <source>
        <strain evidence="16">CBHHK002</strain>
    </source>
</reference>
<dbReference type="AlphaFoldDB" id="A0AAD6ZVK5"/>
<keyword evidence="5" id="KW-0146">Chitin degradation</keyword>
<dbReference type="InterPro" id="IPR002509">
    <property type="entry name" value="NODB_dom"/>
</dbReference>
<dbReference type="SUPFAM" id="SSF88713">
    <property type="entry name" value="Glycoside hydrolase/deacetylase"/>
    <property type="match status" value="1"/>
</dbReference>
<dbReference type="PROSITE" id="PS51677">
    <property type="entry name" value="NODB"/>
    <property type="match status" value="1"/>
</dbReference>
<comment type="catalytic activity">
    <reaction evidence="13">
        <text>[(1-&gt;4)-N-acetyl-beta-D-glucosaminyl](n) + n H2O = chitosan + n acetate</text>
        <dbReference type="Rhea" id="RHEA:10464"/>
        <dbReference type="Rhea" id="RHEA-COMP:9593"/>
        <dbReference type="Rhea" id="RHEA-COMP:9597"/>
        <dbReference type="ChEBI" id="CHEBI:15377"/>
        <dbReference type="ChEBI" id="CHEBI:17029"/>
        <dbReference type="ChEBI" id="CHEBI:30089"/>
        <dbReference type="ChEBI" id="CHEBI:57704"/>
        <dbReference type="EC" id="3.5.1.41"/>
    </reaction>
    <physiologicalReaction direction="left-to-right" evidence="13">
        <dbReference type="Rhea" id="RHEA:10465"/>
    </physiologicalReaction>
</comment>
<evidence type="ECO:0000259" key="15">
    <source>
        <dbReference type="PROSITE" id="PS51677"/>
    </source>
</evidence>
<evidence type="ECO:0000313" key="16">
    <source>
        <dbReference type="EMBL" id="KAJ7342459.1"/>
    </source>
</evidence>
<keyword evidence="3" id="KW-1003">Cell membrane</keyword>
<evidence type="ECO:0000256" key="3">
    <source>
        <dbReference type="ARBA" id="ARBA00022475"/>
    </source>
</evidence>
<keyword evidence="7" id="KW-0119">Carbohydrate metabolism</keyword>
<dbReference type="GO" id="GO:0006032">
    <property type="term" value="P:chitin catabolic process"/>
    <property type="evidence" value="ECO:0007669"/>
    <property type="project" value="UniProtKB-KW"/>
</dbReference>
<organism evidence="16 17">
    <name type="scientific">Mycena albidolilacea</name>
    <dbReference type="NCBI Taxonomy" id="1033008"/>
    <lineage>
        <taxon>Eukaryota</taxon>
        <taxon>Fungi</taxon>
        <taxon>Dikarya</taxon>
        <taxon>Basidiomycota</taxon>
        <taxon>Agaricomycotina</taxon>
        <taxon>Agaricomycetes</taxon>
        <taxon>Agaricomycetidae</taxon>
        <taxon>Agaricales</taxon>
        <taxon>Marasmiineae</taxon>
        <taxon>Mycenaceae</taxon>
        <taxon>Mycena</taxon>
    </lineage>
</organism>
<evidence type="ECO:0000256" key="13">
    <source>
        <dbReference type="ARBA" id="ARBA00048494"/>
    </source>
</evidence>
<keyword evidence="11" id="KW-0624">Polysaccharide degradation</keyword>
<feature type="chain" id="PRO_5042179569" description="chitin deacetylase" evidence="14">
    <location>
        <begin position="34"/>
        <end position="461"/>
    </location>
</feature>
<evidence type="ECO:0000256" key="10">
    <source>
        <dbReference type="ARBA" id="ARBA00023316"/>
    </source>
</evidence>
<evidence type="ECO:0000256" key="1">
    <source>
        <dbReference type="ARBA" id="ARBA00001941"/>
    </source>
</evidence>
<dbReference type="InterPro" id="IPR011330">
    <property type="entry name" value="Glyco_hydro/deAcase_b/a-brl"/>
</dbReference>
<evidence type="ECO:0000256" key="12">
    <source>
        <dbReference type="ARBA" id="ARBA00024056"/>
    </source>
</evidence>
<keyword evidence="9" id="KW-0449">Lipoprotein</keyword>
<evidence type="ECO:0000256" key="6">
    <source>
        <dbReference type="ARBA" id="ARBA00023136"/>
    </source>
</evidence>
<comment type="subcellular location">
    <subcellularLocation>
        <location evidence="2">Cell membrane</location>
        <topology evidence="2">Lipid-anchor</topology>
        <topology evidence="2">GPI-anchor</topology>
    </subcellularLocation>
</comment>
<protein>
    <recommendedName>
        <fullName evidence="12">chitin deacetylase</fullName>
        <ecNumber evidence="12">3.5.1.41</ecNumber>
    </recommendedName>
</protein>
<dbReference type="GO" id="GO:0005886">
    <property type="term" value="C:plasma membrane"/>
    <property type="evidence" value="ECO:0007669"/>
    <property type="project" value="UniProtKB-SubCell"/>
</dbReference>
<dbReference type="GO" id="GO:0004099">
    <property type="term" value="F:chitin deacetylase activity"/>
    <property type="evidence" value="ECO:0007669"/>
    <property type="project" value="UniProtKB-EC"/>
</dbReference>
<accession>A0AAD6ZVK5</accession>
<dbReference type="EC" id="3.5.1.41" evidence="12"/>
<name>A0AAD6ZVK5_9AGAR</name>
<keyword evidence="4" id="KW-0325">Glycoprotein</keyword>
<evidence type="ECO:0000256" key="11">
    <source>
        <dbReference type="ARBA" id="ARBA00023326"/>
    </source>
</evidence>
<dbReference type="EMBL" id="JARIHO010000025">
    <property type="protein sequence ID" value="KAJ7342459.1"/>
    <property type="molecule type" value="Genomic_DNA"/>
</dbReference>
<dbReference type="Pfam" id="PF01522">
    <property type="entry name" value="Polysacc_deac_1"/>
    <property type="match status" value="1"/>
</dbReference>
<dbReference type="GO" id="GO:0000272">
    <property type="term" value="P:polysaccharide catabolic process"/>
    <property type="evidence" value="ECO:0007669"/>
    <property type="project" value="UniProtKB-KW"/>
</dbReference>
<dbReference type="GO" id="GO:0009272">
    <property type="term" value="P:fungal-type cell wall biogenesis"/>
    <property type="evidence" value="ECO:0007669"/>
    <property type="project" value="UniProtKB-ARBA"/>
</dbReference>
<evidence type="ECO:0000256" key="14">
    <source>
        <dbReference type="SAM" id="SignalP"/>
    </source>
</evidence>
<evidence type="ECO:0000256" key="7">
    <source>
        <dbReference type="ARBA" id="ARBA00023277"/>
    </source>
</evidence>
<dbReference type="GO" id="GO:0071555">
    <property type="term" value="P:cell wall organization"/>
    <property type="evidence" value="ECO:0007669"/>
    <property type="project" value="UniProtKB-KW"/>
</dbReference>
<keyword evidence="6" id="KW-0472">Membrane</keyword>
<feature type="signal peptide" evidence="14">
    <location>
        <begin position="1"/>
        <end position="33"/>
    </location>
</feature>
<evidence type="ECO:0000313" key="17">
    <source>
        <dbReference type="Proteomes" id="UP001218218"/>
    </source>
</evidence>
<dbReference type="PANTHER" id="PTHR10587:SF135">
    <property type="entry name" value="CHITIN DEACETYLASE 3"/>
    <property type="match status" value="1"/>
</dbReference>
<gene>
    <name evidence="16" type="ORF">DFH08DRAFT_239633</name>
</gene>
<dbReference type="Gene3D" id="3.20.20.370">
    <property type="entry name" value="Glycoside hydrolase/deacetylase"/>
    <property type="match status" value="1"/>
</dbReference>
<dbReference type="Proteomes" id="UP001218218">
    <property type="component" value="Unassembled WGS sequence"/>
</dbReference>
<sequence length="461" mass="48747">MRPQLPVIIFSSPSLIVAMLALALLALPLLSTAAVHGRRDDHSHSAANGLPSTWFHDPDHPVHELFRRTDATDGVTYPTVGSKEWVAGFPAPFPSNGIDTSNLPAAWVAALNDAVARKAIPDVGIPKLGADGNPAYPNGGDGGSPEICSGTYGCRVDGDIWDGPDGYVGISFDDGPADGTADLLSFLKTKNQRVTHFLIGSQIIYLPDLFTQMFNMGDDLAVHTWSHPYMTTQTNLQVVAELGWTMQLIQNSTGGRIPKFWRPPYGDTDKRVSAIAKEVFGLQTIVWNHDTDDWTLTETPPYTTPAKIQSDMKQWLTGSKSPGLIILEHELSKDSTAAFIAAYPLMQENNWKLVSLATLMGKNVTYQNAADNVSPVTKVNLVDAKNGTAAVAPAASAAASAKSSSASAASATAQKANSVSGAVGASSAPTSTASGTSSAVSQWTTGSTALLTAVVVLMLWK</sequence>
<evidence type="ECO:0000256" key="4">
    <source>
        <dbReference type="ARBA" id="ARBA00022622"/>
    </source>
</evidence>
<dbReference type="InterPro" id="IPR050248">
    <property type="entry name" value="Polysacc_deacetylase_ArnD"/>
</dbReference>
<comment type="cofactor">
    <cofactor evidence="1">
        <name>Co(2+)</name>
        <dbReference type="ChEBI" id="CHEBI:48828"/>
    </cofactor>
</comment>
<feature type="domain" description="NodB homology" evidence="15">
    <location>
        <begin position="166"/>
        <end position="354"/>
    </location>
</feature>
<evidence type="ECO:0000256" key="8">
    <source>
        <dbReference type="ARBA" id="ARBA00023285"/>
    </source>
</evidence>
<keyword evidence="4" id="KW-0336">GPI-anchor</keyword>
<keyword evidence="8" id="KW-0170">Cobalt</keyword>
<proteinExistence type="predicted"/>
<keyword evidence="14" id="KW-0732">Signal</keyword>
<evidence type="ECO:0000256" key="5">
    <source>
        <dbReference type="ARBA" id="ARBA00023024"/>
    </source>
</evidence>
<keyword evidence="10" id="KW-0961">Cell wall biogenesis/degradation</keyword>
<dbReference type="PANTHER" id="PTHR10587">
    <property type="entry name" value="GLYCOSYL TRANSFERASE-RELATED"/>
    <property type="match status" value="1"/>
</dbReference>
<keyword evidence="17" id="KW-1185">Reference proteome</keyword>
<comment type="caution">
    <text evidence="16">The sequence shown here is derived from an EMBL/GenBank/DDBJ whole genome shotgun (WGS) entry which is preliminary data.</text>
</comment>
<evidence type="ECO:0000256" key="2">
    <source>
        <dbReference type="ARBA" id="ARBA00004609"/>
    </source>
</evidence>
<evidence type="ECO:0000256" key="9">
    <source>
        <dbReference type="ARBA" id="ARBA00023288"/>
    </source>
</evidence>
<dbReference type="GO" id="GO:0098552">
    <property type="term" value="C:side of membrane"/>
    <property type="evidence" value="ECO:0007669"/>
    <property type="project" value="UniProtKB-KW"/>
</dbReference>